<keyword evidence="6" id="KW-1185">Reference proteome</keyword>
<organism evidence="5 6">
    <name type="scientific">Thermofilum adornatum</name>
    <dbReference type="NCBI Taxonomy" id="1365176"/>
    <lineage>
        <taxon>Archaea</taxon>
        <taxon>Thermoproteota</taxon>
        <taxon>Thermoprotei</taxon>
        <taxon>Thermofilales</taxon>
        <taxon>Thermofilaceae</taxon>
        <taxon>Thermofilum</taxon>
    </lineage>
</organism>
<dbReference type="KEGG" id="thb:N186_08195"/>
<keyword evidence="3" id="KW-0808">Transferase</keyword>
<proteinExistence type="inferred from homology"/>
<evidence type="ECO:0000256" key="3">
    <source>
        <dbReference type="ARBA" id="ARBA00022679"/>
    </source>
</evidence>
<dbReference type="EMBL" id="CP006646">
    <property type="protein sequence ID" value="AGT35977.1"/>
    <property type="molecule type" value="Genomic_DNA"/>
</dbReference>
<dbReference type="Gene3D" id="3.90.550.10">
    <property type="entry name" value="Spore Coat Polysaccharide Biosynthesis Protein SpsA, Chain A"/>
    <property type="match status" value="1"/>
</dbReference>
<dbReference type="Pfam" id="PF00535">
    <property type="entry name" value="Glycos_transf_2"/>
    <property type="match status" value="1"/>
</dbReference>
<gene>
    <name evidence="5" type="ORF">N186_08195</name>
</gene>
<dbReference type="PATRIC" id="fig|1365176.7.peg.1619"/>
<reference evidence="5 6" key="1">
    <citation type="journal article" date="2013" name="Genome Announc.">
        <title>Complete Genomic Sequence of 'Thermofilum adornatus' Strain 1910bT, a Hyperthermophilic Anaerobic Organotrophic Crenarchaeon.</title>
        <authorList>
            <person name="Dominova I.N."/>
            <person name="Kublanov I.V."/>
            <person name="Podosokorskaya O.A."/>
            <person name="Derbikova K.S."/>
            <person name="Patrushev M.V."/>
            <person name="Toshchakov S.V."/>
        </authorList>
    </citation>
    <scope>NUCLEOTIDE SEQUENCE [LARGE SCALE GENOMIC DNA]</scope>
    <source>
        <strain evidence="6">1910b</strain>
    </source>
</reference>
<dbReference type="GO" id="GO:0016757">
    <property type="term" value="F:glycosyltransferase activity"/>
    <property type="evidence" value="ECO:0007669"/>
    <property type="project" value="UniProtKB-KW"/>
</dbReference>
<dbReference type="HOGENOM" id="CLU_023845_4_1_2"/>
<protein>
    <recommendedName>
        <fullName evidence="4">Glycosyltransferase 2-like domain-containing protein</fullName>
    </recommendedName>
</protein>
<dbReference type="InterPro" id="IPR001173">
    <property type="entry name" value="Glyco_trans_2-like"/>
</dbReference>
<comment type="similarity">
    <text evidence="1">Belongs to the glycosyltransferase 2 family.</text>
</comment>
<evidence type="ECO:0000313" key="5">
    <source>
        <dbReference type="EMBL" id="AGT35977.1"/>
    </source>
</evidence>
<evidence type="ECO:0000256" key="1">
    <source>
        <dbReference type="ARBA" id="ARBA00006739"/>
    </source>
</evidence>
<sequence length="344" mass="39697">MGYPRVSLIWVNYNSGRFLEIAKESLLALTELDYPSYEVIVVDNGSNDASREYVREIAEKYRFKFIGLARNLGFTGGNNVGFRARDKEAKYVVLINNDAIVYKDSLRELVEFIENERAVGAAQGIILSSDNTVDSAGVIMDEVLASHPLYRYKSPGMINRPLAVTYTSGAYSIYRVSSLLDVWHGMEKIFFDFGFGYFDDNVLGLQMWNHGWKCRVYPVKVGIHKASLSFGRASSLRAYLSLRNTLLLNEITNSRYKSVIPIFAFRDAFPRAFRSKDKFYEVIAYAIKDYKRFKPFLVGYRLDIYKAPIMKIEPWNLIKFLGLRRRVTHKIDEELSLFFKDTKK</sequence>
<dbReference type="SUPFAM" id="SSF53448">
    <property type="entry name" value="Nucleotide-diphospho-sugar transferases"/>
    <property type="match status" value="1"/>
</dbReference>
<dbReference type="InterPro" id="IPR029044">
    <property type="entry name" value="Nucleotide-diphossugar_trans"/>
</dbReference>
<evidence type="ECO:0000256" key="2">
    <source>
        <dbReference type="ARBA" id="ARBA00022676"/>
    </source>
</evidence>
<evidence type="ECO:0000313" key="6">
    <source>
        <dbReference type="Proteomes" id="UP000015543"/>
    </source>
</evidence>
<dbReference type="OrthoDB" id="31358at2157"/>
<evidence type="ECO:0000259" key="4">
    <source>
        <dbReference type="Pfam" id="PF00535"/>
    </source>
</evidence>
<dbReference type="RefSeq" id="WP_020963284.1">
    <property type="nucleotide sequence ID" value="NC_022093.1"/>
</dbReference>
<dbReference type="GeneID" id="16574283"/>
<dbReference type="PANTHER" id="PTHR43179">
    <property type="entry name" value="RHAMNOSYLTRANSFERASE WBBL"/>
    <property type="match status" value="1"/>
</dbReference>
<dbReference type="AlphaFoldDB" id="S6A603"/>
<dbReference type="Proteomes" id="UP000015543">
    <property type="component" value="Chromosome"/>
</dbReference>
<dbReference type="eggNOG" id="arCOG01383">
    <property type="taxonomic scope" value="Archaea"/>
</dbReference>
<feature type="domain" description="Glycosyltransferase 2-like" evidence="4">
    <location>
        <begin position="7"/>
        <end position="180"/>
    </location>
</feature>
<name>S6A603_9CREN</name>
<keyword evidence="2" id="KW-0328">Glycosyltransferase</keyword>
<dbReference type="PANTHER" id="PTHR43179:SF12">
    <property type="entry name" value="GALACTOFURANOSYLTRANSFERASE GLFT2"/>
    <property type="match status" value="1"/>
</dbReference>
<accession>S6A603</accession>